<dbReference type="AlphaFoldDB" id="X1BWW9"/>
<organism evidence="3">
    <name type="scientific">marine sediment metagenome</name>
    <dbReference type="NCBI Taxonomy" id="412755"/>
    <lineage>
        <taxon>unclassified sequences</taxon>
        <taxon>metagenomes</taxon>
        <taxon>ecological metagenomes</taxon>
    </lineage>
</organism>
<proteinExistence type="predicted"/>
<sequence length="250" mass="28547">GELQVANGGMIEYIEILKADVKFHYVLITAAQEQMIKSPGFPQIYIDTLILSHTNQTEFDTFKADRKNEALHDRMYPIKVPCNVRVDDEIKIYQKMINESDFKDVHIAPHTLRLAAQFAILTRLTESKKVTSLMEKMKLYNGEVSEEFKKTDIDVKSLLQEGRKMGEGMSGISPRFIINALNVALGTKEDKNCINPIDIIRSLRNNFEHSMGISEEDKERFLNMLTGDKDSVAADYKEVAKKEVNMAFIH</sequence>
<dbReference type="PANTHER" id="PTHR30267:SF2">
    <property type="entry name" value="PROTEIN PRKA"/>
    <property type="match status" value="1"/>
</dbReference>
<protein>
    <submittedName>
        <fullName evidence="3">Uncharacterized protein</fullName>
    </submittedName>
</protein>
<name>X1BWW9_9ZZZZ</name>
<dbReference type="InterPro" id="IPR010650">
    <property type="entry name" value="PrkA_C"/>
</dbReference>
<feature type="non-terminal residue" evidence="3">
    <location>
        <position position="250"/>
    </location>
</feature>
<reference evidence="3" key="1">
    <citation type="journal article" date="2014" name="Front. Microbiol.">
        <title>High frequency of phylogenetically diverse reductive dehalogenase-homologous genes in deep subseafloor sedimentary metagenomes.</title>
        <authorList>
            <person name="Kawai M."/>
            <person name="Futagami T."/>
            <person name="Toyoda A."/>
            <person name="Takaki Y."/>
            <person name="Nishi S."/>
            <person name="Hori S."/>
            <person name="Arai W."/>
            <person name="Tsubouchi T."/>
            <person name="Morono Y."/>
            <person name="Uchiyama I."/>
            <person name="Ito T."/>
            <person name="Fujiyama A."/>
            <person name="Inagaki F."/>
            <person name="Takami H."/>
        </authorList>
    </citation>
    <scope>NUCLEOTIDE SEQUENCE</scope>
    <source>
        <strain evidence="3">Expedition CK06-06</strain>
    </source>
</reference>
<feature type="non-terminal residue" evidence="3">
    <location>
        <position position="1"/>
    </location>
</feature>
<feature type="domain" description="PrkA C-terminal" evidence="1">
    <location>
        <begin position="134"/>
        <end position="250"/>
    </location>
</feature>
<feature type="domain" description="PrkA AAA" evidence="2">
    <location>
        <begin position="1"/>
        <end position="130"/>
    </location>
</feature>
<evidence type="ECO:0000259" key="1">
    <source>
        <dbReference type="Pfam" id="PF06798"/>
    </source>
</evidence>
<dbReference type="GO" id="GO:0004672">
    <property type="term" value="F:protein kinase activity"/>
    <property type="evidence" value="ECO:0007669"/>
    <property type="project" value="TreeGrafter"/>
</dbReference>
<evidence type="ECO:0000313" key="3">
    <source>
        <dbReference type="EMBL" id="GAG88683.1"/>
    </source>
</evidence>
<gene>
    <name evidence="3" type="ORF">S01H4_26969</name>
</gene>
<dbReference type="PANTHER" id="PTHR30267">
    <property type="entry name" value="PROTEIN KINASE PRKA"/>
    <property type="match status" value="1"/>
</dbReference>
<dbReference type="InterPro" id="IPR013153">
    <property type="entry name" value="Prk_AAA"/>
</dbReference>
<dbReference type="Pfam" id="PF08298">
    <property type="entry name" value="AAA_PrkA"/>
    <property type="match status" value="1"/>
</dbReference>
<dbReference type="Pfam" id="PF06798">
    <property type="entry name" value="PrkA"/>
    <property type="match status" value="1"/>
</dbReference>
<comment type="caution">
    <text evidence="3">The sequence shown here is derived from an EMBL/GenBank/DDBJ whole genome shotgun (WGS) entry which is preliminary data.</text>
</comment>
<dbReference type="EMBL" id="BART01013086">
    <property type="protein sequence ID" value="GAG88683.1"/>
    <property type="molecule type" value="Genomic_DNA"/>
</dbReference>
<accession>X1BWW9</accession>
<evidence type="ECO:0000259" key="2">
    <source>
        <dbReference type="Pfam" id="PF08298"/>
    </source>
</evidence>